<protein>
    <recommendedName>
        <fullName evidence="7">Palmitoyltransferase</fullName>
        <ecNumber evidence="7">2.3.1.225</ecNumber>
    </recommendedName>
</protein>
<dbReference type="RefSeq" id="XP_008874359.1">
    <property type="nucleotide sequence ID" value="XM_008876137.1"/>
</dbReference>
<evidence type="ECO:0000256" key="4">
    <source>
        <dbReference type="ARBA" id="ARBA00022989"/>
    </source>
</evidence>
<keyword evidence="6 7" id="KW-0012">Acyltransferase</keyword>
<dbReference type="GO" id="GO:0016020">
    <property type="term" value="C:membrane"/>
    <property type="evidence" value="ECO:0007669"/>
    <property type="project" value="UniProtKB-SubCell"/>
</dbReference>
<keyword evidence="4 7" id="KW-1133">Transmembrane helix</keyword>
<dbReference type="InterPro" id="IPR001594">
    <property type="entry name" value="Palmitoyltrfase_DHHC"/>
</dbReference>
<evidence type="ECO:0000256" key="5">
    <source>
        <dbReference type="ARBA" id="ARBA00023136"/>
    </source>
</evidence>
<dbReference type="GeneID" id="20086972"/>
<comment type="domain">
    <text evidence="7">The DHHC domain is required for palmitoyltransferase activity.</text>
</comment>
<evidence type="ECO:0000256" key="6">
    <source>
        <dbReference type="ARBA" id="ARBA00023315"/>
    </source>
</evidence>
<dbReference type="EMBL" id="KI913974">
    <property type="protein sequence ID" value="ETV97113.1"/>
    <property type="molecule type" value="Genomic_DNA"/>
</dbReference>
<dbReference type="InterPro" id="IPR039859">
    <property type="entry name" value="PFA4/ZDH16/20/ERF2-like"/>
</dbReference>
<organism evidence="9">
    <name type="scientific">Aphanomyces invadans</name>
    <dbReference type="NCBI Taxonomy" id="157072"/>
    <lineage>
        <taxon>Eukaryota</taxon>
        <taxon>Sar</taxon>
        <taxon>Stramenopiles</taxon>
        <taxon>Oomycota</taxon>
        <taxon>Saprolegniomycetes</taxon>
        <taxon>Saprolegniales</taxon>
        <taxon>Verrucalvaceae</taxon>
        <taxon>Aphanomyces</taxon>
    </lineage>
</organism>
<keyword evidence="3 7" id="KW-0812">Transmembrane</keyword>
<reference evidence="9" key="1">
    <citation type="submission" date="2013-12" db="EMBL/GenBank/DDBJ databases">
        <title>The Genome Sequence of Aphanomyces invadans NJM9701.</title>
        <authorList>
            <consortium name="The Broad Institute Genomics Platform"/>
            <person name="Russ C."/>
            <person name="Tyler B."/>
            <person name="van West P."/>
            <person name="Dieguez-Uribeondo J."/>
            <person name="Young S.K."/>
            <person name="Zeng Q."/>
            <person name="Gargeya S."/>
            <person name="Fitzgerald M."/>
            <person name="Abouelleil A."/>
            <person name="Alvarado L."/>
            <person name="Chapman S.B."/>
            <person name="Gainer-Dewar J."/>
            <person name="Goldberg J."/>
            <person name="Griggs A."/>
            <person name="Gujja S."/>
            <person name="Hansen M."/>
            <person name="Howarth C."/>
            <person name="Imamovic A."/>
            <person name="Ireland A."/>
            <person name="Larimer J."/>
            <person name="McCowan C."/>
            <person name="Murphy C."/>
            <person name="Pearson M."/>
            <person name="Poon T.W."/>
            <person name="Priest M."/>
            <person name="Roberts A."/>
            <person name="Saif S."/>
            <person name="Shea T."/>
            <person name="Sykes S."/>
            <person name="Wortman J."/>
            <person name="Nusbaum C."/>
            <person name="Birren B."/>
        </authorList>
    </citation>
    <scope>NUCLEOTIDE SEQUENCE [LARGE SCALE GENOMIC DNA]</scope>
    <source>
        <strain evidence="9">NJM9701</strain>
    </source>
</reference>
<comment type="similarity">
    <text evidence="7">Belongs to the DHHC palmitoyltransferase family.</text>
</comment>
<name>A0A024TSV6_9STRA</name>
<accession>A0A024TSV6</accession>
<evidence type="ECO:0000256" key="3">
    <source>
        <dbReference type="ARBA" id="ARBA00022692"/>
    </source>
</evidence>
<dbReference type="VEuPathDB" id="FungiDB:H310_09922"/>
<dbReference type="PANTHER" id="PTHR12246">
    <property type="entry name" value="PALMITOYLTRANSFERASE ZDHHC16"/>
    <property type="match status" value="1"/>
</dbReference>
<evidence type="ECO:0000259" key="8">
    <source>
        <dbReference type="Pfam" id="PF01529"/>
    </source>
</evidence>
<feature type="domain" description="Palmitoyltransferase DHHC" evidence="8">
    <location>
        <begin position="104"/>
        <end position="221"/>
    </location>
</feature>
<dbReference type="Pfam" id="PF01529">
    <property type="entry name" value="DHHC"/>
    <property type="match status" value="1"/>
</dbReference>
<feature type="transmembrane region" description="Helical" evidence="7">
    <location>
        <begin position="12"/>
        <end position="39"/>
    </location>
</feature>
<feature type="transmembrane region" description="Helical" evidence="7">
    <location>
        <begin position="46"/>
        <end position="67"/>
    </location>
</feature>
<proteinExistence type="inferred from homology"/>
<evidence type="ECO:0000313" key="9">
    <source>
        <dbReference type="EMBL" id="ETV97113.1"/>
    </source>
</evidence>
<comment type="subcellular location">
    <subcellularLocation>
        <location evidence="1">Membrane</location>
        <topology evidence="1">Multi-pass membrane protein</topology>
    </subcellularLocation>
</comment>
<dbReference type="eggNOG" id="KOG1313">
    <property type="taxonomic scope" value="Eukaryota"/>
</dbReference>
<dbReference type="EC" id="2.3.1.225" evidence="7"/>
<feature type="transmembrane region" description="Helical" evidence="7">
    <location>
        <begin position="190"/>
        <end position="212"/>
    </location>
</feature>
<evidence type="ECO:0000256" key="1">
    <source>
        <dbReference type="ARBA" id="ARBA00004141"/>
    </source>
</evidence>
<evidence type="ECO:0000256" key="7">
    <source>
        <dbReference type="RuleBase" id="RU079119"/>
    </source>
</evidence>
<evidence type="ECO:0000256" key="2">
    <source>
        <dbReference type="ARBA" id="ARBA00022679"/>
    </source>
</evidence>
<feature type="transmembrane region" description="Helical" evidence="7">
    <location>
        <begin position="147"/>
        <end position="170"/>
    </location>
</feature>
<comment type="catalytic activity">
    <reaction evidence="7">
        <text>L-cysteinyl-[protein] + hexadecanoyl-CoA = S-hexadecanoyl-L-cysteinyl-[protein] + CoA</text>
        <dbReference type="Rhea" id="RHEA:36683"/>
        <dbReference type="Rhea" id="RHEA-COMP:10131"/>
        <dbReference type="Rhea" id="RHEA-COMP:11032"/>
        <dbReference type="ChEBI" id="CHEBI:29950"/>
        <dbReference type="ChEBI" id="CHEBI:57287"/>
        <dbReference type="ChEBI" id="CHEBI:57379"/>
        <dbReference type="ChEBI" id="CHEBI:74151"/>
        <dbReference type="EC" id="2.3.1.225"/>
    </reaction>
</comment>
<sequence>MQLLVWVVDGVHAVLGPILVCGVLSLLAFLVGSFYVVILPHAAATFAWPIGWVGAYLFVQVSVHYVLCVCTNPGRLVDVNPPSEGLRNDDDNADPKADLAHLGICRHCDVAKPPHAHHCHACGVCVLDLDHHCVWVHNCIGRFNYCYYWRFLLFTWLTCFFVALVSYVAIHADRHDTTFSTFDLHVRLPYALCLCIGLVVLGLWLWHVYIALAGVTTLEAIIRYRTRQATIPLTWAMMQRNVRQKVGSLWDSLVPPIATVFAKRKFGLPSKHSAAQYECVA</sequence>
<keyword evidence="5 7" id="KW-0472">Membrane</keyword>
<dbReference type="STRING" id="157072.A0A024TSV6"/>
<dbReference type="PROSITE" id="PS50216">
    <property type="entry name" value="DHHC"/>
    <property type="match status" value="1"/>
</dbReference>
<dbReference type="AlphaFoldDB" id="A0A024TSV6"/>
<dbReference type="OrthoDB" id="9909019at2759"/>
<keyword evidence="2 7" id="KW-0808">Transferase</keyword>
<gene>
    <name evidence="9" type="ORF">H310_09922</name>
</gene>
<dbReference type="GO" id="GO:0019706">
    <property type="term" value="F:protein-cysteine S-palmitoyltransferase activity"/>
    <property type="evidence" value="ECO:0007669"/>
    <property type="project" value="UniProtKB-EC"/>
</dbReference>